<proteinExistence type="predicted"/>
<reference evidence="1 2" key="1">
    <citation type="submission" date="2020-02" db="EMBL/GenBank/DDBJ databases">
        <authorList>
            <person name="Ferguson B K."/>
        </authorList>
    </citation>
    <scope>NUCLEOTIDE SEQUENCE [LARGE SCALE GENOMIC DNA]</scope>
</reference>
<evidence type="ECO:0000313" key="1">
    <source>
        <dbReference type="EMBL" id="CAA9997141.1"/>
    </source>
</evidence>
<protein>
    <submittedName>
        <fullName evidence="1">Uncharacterized protein</fullName>
    </submittedName>
</protein>
<keyword evidence="2" id="KW-1185">Reference proteome</keyword>
<name>A0A6H5G4J2_9HEMI</name>
<sequence length="132" mass="14830">MSNSASSFAFSESTKSGSLIFRLVLRTPKAKIIKKKPVEPRQHTLFIFGWPATIPAMKPTKTLTNHIPANVPSVSMAHGVAADDDTSNETEDDRCSHYSLVLIHHCSNGLEYFFRQSYKKNSNYFFGQAFEN</sequence>
<accession>A0A6H5G4J2</accession>
<gene>
    <name evidence="1" type="ORF">NTEN_LOCUS3479</name>
</gene>
<dbReference type="AlphaFoldDB" id="A0A6H5G4J2"/>
<dbReference type="EMBL" id="CADCXU010005429">
    <property type="protein sequence ID" value="CAA9997141.1"/>
    <property type="molecule type" value="Genomic_DNA"/>
</dbReference>
<dbReference type="Proteomes" id="UP000479000">
    <property type="component" value="Unassembled WGS sequence"/>
</dbReference>
<evidence type="ECO:0000313" key="2">
    <source>
        <dbReference type="Proteomes" id="UP000479000"/>
    </source>
</evidence>
<feature type="non-terminal residue" evidence="1">
    <location>
        <position position="132"/>
    </location>
</feature>
<organism evidence="1 2">
    <name type="scientific">Nesidiocoris tenuis</name>
    <dbReference type="NCBI Taxonomy" id="355587"/>
    <lineage>
        <taxon>Eukaryota</taxon>
        <taxon>Metazoa</taxon>
        <taxon>Ecdysozoa</taxon>
        <taxon>Arthropoda</taxon>
        <taxon>Hexapoda</taxon>
        <taxon>Insecta</taxon>
        <taxon>Pterygota</taxon>
        <taxon>Neoptera</taxon>
        <taxon>Paraneoptera</taxon>
        <taxon>Hemiptera</taxon>
        <taxon>Heteroptera</taxon>
        <taxon>Panheteroptera</taxon>
        <taxon>Cimicomorpha</taxon>
        <taxon>Miridae</taxon>
        <taxon>Dicyphina</taxon>
        <taxon>Nesidiocoris</taxon>
    </lineage>
</organism>